<evidence type="ECO:0000313" key="2">
    <source>
        <dbReference type="EMBL" id="RRT53804.1"/>
    </source>
</evidence>
<feature type="compositionally biased region" description="Basic and acidic residues" evidence="1">
    <location>
        <begin position="151"/>
        <end position="160"/>
    </location>
</feature>
<sequence>MGAFCTSLSATTRTAAASATRPKASQHGSPPLGSLALSLAETGPWDQARGTRWEGEGTRGTRWEGERSSSLSRSNHEAHNTALSLVGSTGDEMLAFRDRWLQRNRILKGRSHHSIGASSDQRCGSIWSLPLVITSGREEMSTSGVPAVGSTHERARHERTTSPGSLPVSAPLAWVIDGCGLLGRRRSFDLIVMSAGHNHGFMEDV</sequence>
<feature type="region of interest" description="Disordered" evidence="1">
    <location>
        <begin position="138"/>
        <end position="164"/>
    </location>
</feature>
<reference evidence="2 3" key="1">
    <citation type="journal article" date="2014" name="Agronomy (Basel)">
        <title>A Draft Genome Sequence for Ensete ventricosum, the Drought-Tolerant Tree Against Hunger.</title>
        <authorList>
            <person name="Harrison J."/>
            <person name="Moore K.A."/>
            <person name="Paszkiewicz K."/>
            <person name="Jones T."/>
            <person name="Grant M."/>
            <person name="Ambacheew D."/>
            <person name="Muzemil S."/>
            <person name="Studholme D.J."/>
        </authorList>
    </citation>
    <scope>NUCLEOTIDE SEQUENCE [LARGE SCALE GENOMIC DNA]</scope>
</reference>
<accession>A0A426YQ14</accession>
<comment type="caution">
    <text evidence="2">The sequence shown here is derived from an EMBL/GenBank/DDBJ whole genome shotgun (WGS) entry which is preliminary data.</text>
</comment>
<feature type="compositionally biased region" description="Basic and acidic residues" evidence="1">
    <location>
        <begin position="49"/>
        <end position="67"/>
    </location>
</feature>
<organism evidence="2 3">
    <name type="scientific">Ensete ventricosum</name>
    <name type="common">Abyssinian banana</name>
    <name type="synonym">Musa ensete</name>
    <dbReference type="NCBI Taxonomy" id="4639"/>
    <lineage>
        <taxon>Eukaryota</taxon>
        <taxon>Viridiplantae</taxon>
        <taxon>Streptophyta</taxon>
        <taxon>Embryophyta</taxon>
        <taxon>Tracheophyta</taxon>
        <taxon>Spermatophyta</taxon>
        <taxon>Magnoliopsida</taxon>
        <taxon>Liliopsida</taxon>
        <taxon>Zingiberales</taxon>
        <taxon>Musaceae</taxon>
        <taxon>Ensete</taxon>
    </lineage>
</organism>
<dbReference type="AlphaFoldDB" id="A0A426YQ14"/>
<feature type="region of interest" description="Disordered" evidence="1">
    <location>
        <begin position="16"/>
        <end position="35"/>
    </location>
</feature>
<name>A0A426YQ14_ENSVE</name>
<feature type="region of interest" description="Disordered" evidence="1">
    <location>
        <begin position="46"/>
        <end position="78"/>
    </location>
</feature>
<proteinExistence type="predicted"/>
<evidence type="ECO:0000256" key="1">
    <source>
        <dbReference type="SAM" id="MobiDB-lite"/>
    </source>
</evidence>
<evidence type="ECO:0000313" key="3">
    <source>
        <dbReference type="Proteomes" id="UP000287651"/>
    </source>
</evidence>
<protein>
    <submittedName>
        <fullName evidence="2">Uncharacterized protein</fullName>
    </submittedName>
</protein>
<dbReference type="EMBL" id="AMZH03010935">
    <property type="protein sequence ID" value="RRT53804.1"/>
    <property type="molecule type" value="Genomic_DNA"/>
</dbReference>
<dbReference type="Proteomes" id="UP000287651">
    <property type="component" value="Unassembled WGS sequence"/>
</dbReference>
<gene>
    <name evidence="2" type="ORF">B296_00011250</name>
</gene>